<name>A0AA35VZH1_GEOBA</name>
<feature type="non-terminal residue" evidence="1">
    <location>
        <position position="1"/>
    </location>
</feature>
<reference evidence="1" key="1">
    <citation type="submission" date="2023-03" db="EMBL/GenBank/DDBJ databases">
        <authorList>
            <person name="Steffen K."/>
            <person name="Cardenas P."/>
        </authorList>
    </citation>
    <scope>NUCLEOTIDE SEQUENCE</scope>
</reference>
<organism evidence="1 2">
    <name type="scientific">Geodia barretti</name>
    <name type="common">Barrett's horny sponge</name>
    <dbReference type="NCBI Taxonomy" id="519541"/>
    <lineage>
        <taxon>Eukaryota</taxon>
        <taxon>Metazoa</taxon>
        <taxon>Porifera</taxon>
        <taxon>Demospongiae</taxon>
        <taxon>Heteroscleromorpha</taxon>
        <taxon>Tetractinellida</taxon>
        <taxon>Astrophorina</taxon>
        <taxon>Geodiidae</taxon>
        <taxon>Geodia</taxon>
    </lineage>
</organism>
<dbReference type="AlphaFoldDB" id="A0AA35VZH1"/>
<dbReference type="EMBL" id="CASHTH010000138">
    <property type="protein sequence ID" value="CAI7992192.1"/>
    <property type="molecule type" value="Genomic_DNA"/>
</dbReference>
<keyword evidence="2" id="KW-1185">Reference proteome</keyword>
<evidence type="ECO:0000313" key="2">
    <source>
        <dbReference type="Proteomes" id="UP001174909"/>
    </source>
</evidence>
<protein>
    <submittedName>
        <fullName evidence="1">Uncharacterized protein</fullName>
    </submittedName>
</protein>
<proteinExistence type="predicted"/>
<gene>
    <name evidence="1" type="ORF">GBAR_LOCUS939</name>
</gene>
<evidence type="ECO:0000313" key="1">
    <source>
        <dbReference type="EMBL" id="CAI7992192.1"/>
    </source>
</evidence>
<accession>A0AA35VZH1</accession>
<comment type="caution">
    <text evidence="1">The sequence shown here is derived from an EMBL/GenBank/DDBJ whole genome shotgun (WGS) entry which is preliminary data.</text>
</comment>
<sequence length="59" mass="6809">MRRSIFSGRAREAGQSDEVVTKCCRSVAHQFFYSPRCSRDSPCSREYNCLSKQTGSFYM</sequence>
<dbReference type="Proteomes" id="UP001174909">
    <property type="component" value="Unassembled WGS sequence"/>
</dbReference>